<protein>
    <submittedName>
        <fullName evidence="2">Uncharacterized protein</fullName>
    </submittedName>
</protein>
<comment type="caution">
    <text evidence="2">The sequence shown here is derived from an EMBL/GenBank/DDBJ whole genome shotgun (WGS) entry which is preliminary data.</text>
</comment>
<feature type="region of interest" description="Disordered" evidence="1">
    <location>
        <begin position="156"/>
        <end position="228"/>
    </location>
</feature>
<name>A0A8H6FX22_9LECA</name>
<dbReference type="Gene3D" id="3.30.160.20">
    <property type="match status" value="1"/>
</dbReference>
<dbReference type="OrthoDB" id="10420895at2759"/>
<gene>
    <name evidence="2" type="ORF">HO173_005477</name>
</gene>
<proteinExistence type="predicted"/>
<sequence>MLRPCAAAFGPLSSSQNTTIPSFISRSYSKVPSPAPNAEREISATKRWLAAQEHTRETVPRNLMSVKYSPSSNGKYKGAHTKATLHVPLHALLKEISPEMIEAVKNFNSYVWRTEVLEISSDKGRRQTANLNSCYQKLDGSLMQVANDVVAKEARNHEAAVSRKDRTPGVSESEWRQMSDSQQKSYLQRRAKDQQKAKKAAAAAASEERLRKQKLERERSRAQHSSRR</sequence>
<evidence type="ECO:0000313" key="2">
    <source>
        <dbReference type="EMBL" id="KAF6236386.1"/>
    </source>
</evidence>
<dbReference type="Proteomes" id="UP000578531">
    <property type="component" value="Unassembled WGS sequence"/>
</dbReference>
<evidence type="ECO:0000313" key="3">
    <source>
        <dbReference type="Proteomes" id="UP000578531"/>
    </source>
</evidence>
<accession>A0A8H6FX22</accession>
<evidence type="ECO:0000256" key="1">
    <source>
        <dbReference type="SAM" id="MobiDB-lite"/>
    </source>
</evidence>
<dbReference type="AlphaFoldDB" id="A0A8H6FX22"/>
<dbReference type="EMBL" id="JACCJC010000019">
    <property type="protein sequence ID" value="KAF6236386.1"/>
    <property type="molecule type" value="Genomic_DNA"/>
</dbReference>
<dbReference type="RefSeq" id="XP_037165732.1">
    <property type="nucleotide sequence ID" value="XM_037307394.1"/>
</dbReference>
<dbReference type="GeneID" id="59287140"/>
<feature type="compositionally biased region" description="Basic and acidic residues" evidence="1">
    <location>
        <begin position="206"/>
        <end position="221"/>
    </location>
</feature>
<keyword evidence="3" id="KW-1185">Reference proteome</keyword>
<organism evidence="2 3">
    <name type="scientific">Letharia columbiana</name>
    <dbReference type="NCBI Taxonomy" id="112416"/>
    <lineage>
        <taxon>Eukaryota</taxon>
        <taxon>Fungi</taxon>
        <taxon>Dikarya</taxon>
        <taxon>Ascomycota</taxon>
        <taxon>Pezizomycotina</taxon>
        <taxon>Lecanoromycetes</taxon>
        <taxon>OSLEUM clade</taxon>
        <taxon>Lecanoromycetidae</taxon>
        <taxon>Lecanorales</taxon>
        <taxon>Lecanorineae</taxon>
        <taxon>Parmeliaceae</taxon>
        <taxon>Letharia</taxon>
    </lineage>
</organism>
<reference evidence="2 3" key="1">
    <citation type="journal article" date="2020" name="Genomics">
        <title>Complete, high-quality genomes from long-read metagenomic sequencing of two wolf lichen thalli reveals enigmatic genome architecture.</title>
        <authorList>
            <person name="McKenzie S.K."/>
            <person name="Walston R.F."/>
            <person name="Allen J.L."/>
        </authorList>
    </citation>
    <scope>NUCLEOTIDE SEQUENCE [LARGE SCALE GENOMIC DNA]</scope>
    <source>
        <strain evidence="2">WasteWater2</strain>
    </source>
</reference>
<feature type="compositionally biased region" description="Basic and acidic residues" evidence="1">
    <location>
        <begin position="156"/>
        <end position="177"/>
    </location>
</feature>